<name>A0A418NPG2_9SPHN</name>
<dbReference type="OrthoDB" id="648213at2"/>
<dbReference type="InterPro" id="IPR014914">
    <property type="entry name" value="RES_dom"/>
</dbReference>
<accession>A0A418NPG2</accession>
<dbReference type="Proteomes" id="UP000286576">
    <property type="component" value="Unassembled WGS sequence"/>
</dbReference>
<evidence type="ECO:0000259" key="1">
    <source>
        <dbReference type="SMART" id="SM00953"/>
    </source>
</evidence>
<dbReference type="SMART" id="SM00953">
    <property type="entry name" value="RES"/>
    <property type="match status" value="1"/>
</dbReference>
<comment type="caution">
    <text evidence="2">The sequence shown here is derived from an EMBL/GenBank/DDBJ whole genome shotgun (WGS) entry which is preliminary data.</text>
</comment>
<organism evidence="2 3">
    <name type="scientific">Aurantiacibacter zhengii</name>
    <dbReference type="NCBI Taxonomy" id="2307003"/>
    <lineage>
        <taxon>Bacteria</taxon>
        <taxon>Pseudomonadati</taxon>
        <taxon>Pseudomonadota</taxon>
        <taxon>Alphaproteobacteria</taxon>
        <taxon>Sphingomonadales</taxon>
        <taxon>Erythrobacteraceae</taxon>
        <taxon>Aurantiacibacter</taxon>
    </lineage>
</organism>
<reference evidence="2 3" key="1">
    <citation type="submission" date="2018-08" db="EMBL/GenBank/DDBJ databases">
        <title>Erythrobacter zhengii sp.nov., a bacterium isolated from deep-sea sediment.</title>
        <authorList>
            <person name="Fang C."/>
            <person name="Wu Y.-H."/>
            <person name="Sun C."/>
            <person name="Wang H."/>
            <person name="Cheng H."/>
            <person name="Meng F.-X."/>
            <person name="Wang C.-S."/>
            <person name="Xu X.-W."/>
        </authorList>
    </citation>
    <scope>NUCLEOTIDE SEQUENCE [LARGE SCALE GENOMIC DNA]</scope>
    <source>
        <strain evidence="2 3">V18</strain>
    </source>
</reference>
<keyword evidence="3" id="KW-1185">Reference proteome</keyword>
<dbReference type="Pfam" id="PF08808">
    <property type="entry name" value="RES"/>
    <property type="match status" value="1"/>
</dbReference>
<sequence length="165" mass="18047">MTPLPGGLGSEDIHAWRLDHDDFRATWNSGEGAYRVGGRWNAPGKRVVYCAIDPSTAILEVAVHKTFRVLDTVPHVLTALRVKDPSTVKIVQPGDVPNPNWLSPGIPSAGQQTFGNALLENHAFLLIPSAVSSKSWNLMFDPVKAAGAYELVEQERFALDTRLHP</sequence>
<feature type="domain" description="RES" evidence="1">
    <location>
        <begin position="27"/>
        <end position="155"/>
    </location>
</feature>
<dbReference type="RefSeq" id="WP_119587717.1">
    <property type="nucleotide sequence ID" value="NZ_CAWODQ010000027.1"/>
</dbReference>
<gene>
    <name evidence="2" type="ORF">D2V07_14770</name>
</gene>
<protein>
    <submittedName>
        <fullName evidence="2">RES domain-containing protein</fullName>
    </submittedName>
</protein>
<evidence type="ECO:0000313" key="2">
    <source>
        <dbReference type="EMBL" id="RIV84265.1"/>
    </source>
</evidence>
<dbReference type="AlphaFoldDB" id="A0A418NPG2"/>
<evidence type="ECO:0000313" key="3">
    <source>
        <dbReference type="Proteomes" id="UP000286576"/>
    </source>
</evidence>
<dbReference type="EMBL" id="QXFL01000007">
    <property type="protein sequence ID" value="RIV84265.1"/>
    <property type="molecule type" value="Genomic_DNA"/>
</dbReference>
<proteinExistence type="predicted"/>